<dbReference type="SUPFAM" id="SSF56784">
    <property type="entry name" value="HAD-like"/>
    <property type="match status" value="1"/>
</dbReference>
<dbReference type="Gene3D" id="3.40.50.1000">
    <property type="entry name" value="HAD superfamily/HAD-like"/>
    <property type="match status" value="1"/>
</dbReference>
<dbReference type="FunFam" id="3.40.50.1000:FF:000022">
    <property type="entry name" value="Phosphoglycolate phosphatase"/>
    <property type="match status" value="1"/>
</dbReference>
<evidence type="ECO:0000313" key="1">
    <source>
        <dbReference type="EMBL" id="QLL78459.1"/>
    </source>
</evidence>
<keyword evidence="1" id="KW-0378">Hydrolase</keyword>
<dbReference type="InterPro" id="IPR041492">
    <property type="entry name" value="HAD_2"/>
</dbReference>
<sequence length="214" mass="23922">MLQNYLFDFDGTLADSGTTTVDAIQVVLADYKFTQPSADEIRYYMGIPIETSFPIWTDHQADDKTLAAMYADFRQIYGELERVNIKLFAGIKDVLATLKADNKELFVVTSKASGAIKRSLKQLAIEQYFTGTIGSDQVDHYKPAPDGVLNIARQYQLNLDQCIMIGDAKYDLQMGNVAGVATCGCKWGAYDVASLEKEKPTYLIDYPQELLTLR</sequence>
<dbReference type="EMBL" id="CP047418">
    <property type="protein sequence ID" value="QLL78459.1"/>
    <property type="molecule type" value="Genomic_DNA"/>
</dbReference>
<organism evidence="1 2">
    <name type="scientific">Ligilactobacillus saerimneri</name>
    <dbReference type="NCBI Taxonomy" id="228229"/>
    <lineage>
        <taxon>Bacteria</taxon>
        <taxon>Bacillati</taxon>
        <taxon>Bacillota</taxon>
        <taxon>Bacilli</taxon>
        <taxon>Lactobacillales</taxon>
        <taxon>Lactobacillaceae</taxon>
        <taxon>Ligilactobacillus</taxon>
    </lineage>
</organism>
<dbReference type="InterPro" id="IPR023198">
    <property type="entry name" value="PGP-like_dom2"/>
</dbReference>
<dbReference type="RefSeq" id="WP_180848659.1">
    <property type="nucleotide sequence ID" value="NZ_CP047418.1"/>
</dbReference>
<dbReference type="PANTHER" id="PTHR43434:SF26">
    <property type="entry name" value="PYROPHOSPHATASE PPAX"/>
    <property type="match status" value="1"/>
</dbReference>
<dbReference type="AlphaFoldDB" id="A0A7H9EMA7"/>
<dbReference type="NCBIfam" id="TIGR01549">
    <property type="entry name" value="HAD-SF-IA-v1"/>
    <property type="match status" value="1"/>
</dbReference>
<dbReference type="SFLD" id="SFLDG01135">
    <property type="entry name" value="C1.5.6:_HAD__Beta-PGM__Phospha"/>
    <property type="match status" value="1"/>
</dbReference>
<dbReference type="InterPro" id="IPR006439">
    <property type="entry name" value="HAD-SF_hydro_IA"/>
</dbReference>
<name>A0A7H9EMA7_9LACO</name>
<dbReference type="GO" id="GO:0008967">
    <property type="term" value="F:phosphoglycolate phosphatase activity"/>
    <property type="evidence" value="ECO:0007669"/>
    <property type="project" value="TreeGrafter"/>
</dbReference>
<dbReference type="InterPro" id="IPR050155">
    <property type="entry name" value="HAD-like_hydrolase_sf"/>
</dbReference>
<dbReference type="GO" id="GO:0006281">
    <property type="term" value="P:DNA repair"/>
    <property type="evidence" value="ECO:0007669"/>
    <property type="project" value="TreeGrafter"/>
</dbReference>
<protein>
    <submittedName>
        <fullName evidence="1">HAD-IA family hydrolase</fullName>
    </submittedName>
</protein>
<dbReference type="InterPro" id="IPR023214">
    <property type="entry name" value="HAD_sf"/>
</dbReference>
<evidence type="ECO:0000313" key="2">
    <source>
        <dbReference type="Proteomes" id="UP000510886"/>
    </source>
</evidence>
<dbReference type="InterPro" id="IPR036412">
    <property type="entry name" value="HAD-like_sf"/>
</dbReference>
<accession>A0A7H9EMA7</accession>
<dbReference type="KEGG" id="lsw:GTO87_07625"/>
<gene>
    <name evidence="1" type="ORF">GTO87_07625</name>
</gene>
<dbReference type="Proteomes" id="UP000510886">
    <property type="component" value="Chromosome"/>
</dbReference>
<dbReference type="Pfam" id="PF13419">
    <property type="entry name" value="HAD_2"/>
    <property type="match status" value="1"/>
</dbReference>
<dbReference type="SFLD" id="SFLDS00003">
    <property type="entry name" value="Haloacid_Dehalogenase"/>
    <property type="match status" value="1"/>
</dbReference>
<dbReference type="Gene3D" id="1.10.150.240">
    <property type="entry name" value="Putative phosphatase, domain 2"/>
    <property type="match status" value="1"/>
</dbReference>
<dbReference type="GO" id="GO:0005829">
    <property type="term" value="C:cytosol"/>
    <property type="evidence" value="ECO:0007669"/>
    <property type="project" value="TreeGrafter"/>
</dbReference>
<dbReference type="PANTHER" id="PTHR43434">
    <property type="entry name" value="PHOSPHOGLYCOLATE PHOSPHATASE"/>
    <property type="match status" value="1"/>
</dbReference>
<reference evidence="1 2" key="1">
    <citation type="submission" date="2020-01" db="EMBL/GenBank/DDBJ databases">
        <title>Complete and circular genome sequences of six lactobacillus isolates from horses.</title>
        <authorList>
            <person name="Hassan H.M."/>
        </authorList>
    </citation>
    <scope>NUCLEOTIDE SEQUENCE [LARGE SCALE GENOMIC DNA]</scope>
    <source>
        <strain evidence="1 2">1A</strain>
    </source>
</reference>
<dbReference type="SFLD" id="SFLDG01129">
    <property type="entry name" value="C1.5:_HAD__Beta-PGM__Phosphata"/>
    <property type="match status" value="1"/>
</dbReference>
<proteinExistence type="predicted"/>